<dbReference type="EMBL" id="KX009062">
    <property type="protein sequence ID" value="ARO45167.1"/>
    <property type="molecule type" value="Genomic_DNA"/>
</dbReference>
<geneLocation type="plasmid" evidence="3">
    <name>pUR_B4A</name>
</geneLocation>
<dbReference type="EMBL" id="KX009060">
    <property type="protein sequence ID" value="ARO44971.1"/>
    <property type="molecule type" value="Genomic_DNA"/>
</dbReference>
<geneLocation type="plasmid" evidence="1">
    <name>pUR_RT594</name>
</geneLocation>
<name>A0A2P0QFE1_PSESF</name>
<dbReference type="AlphaFoldDB" id="A0A2P0QFE1"/>
<proteinExistence type="predicted"/>
<reference evidence="2" key="1">
    <citation type="submission" date="2016-03" db="EMBL/GenBank/DDBJ databases">
        <title>The evolution of Pseudomonas syringae pv. actinidiae in New Zealand.</title>
        <authorList>
            <person name="Taiaroa G."/>
            <person name="Poulter R.T.M."/>
            <person name="Lamont I."/>
            <person name="Stockwell P."/>
            <person name="Butler M.I."/>
        </authorList>
    </citation>
    <scope>NUCLEOTIDE SEQUENCE</scope>
    <source>
        <strain evidence="3">B4A</strain>
        <strain evidence="1">RT594</strain>
        <strain evidence="2">RT652</strain>
        <strain evidence="4">RT811</strain>
        <plasmid evidence="4">pPU_RT811</plasmid>
        <plasmid evidence="3">pUR_B4A</plasmid>
        <plasmid evidence="1">pUR_RT594</plasmid>
        <plasmid evidence="2">pUR_RT652</plasmid>
    </source>
</reference>
<accession>A0A2P0QFE1</accession>
<dbReference type="EMBL" id="KX009061">
    <property type="protein sequence ID" value="ARO45076.1"/>
    <property type="molecule type" value="Genomic_DNA"/>
</dbReference>
<sequence length="90" mass="10057">MQSLDKQQLTTFAVAQPDYRVFMKERYANGVRKWELIIDSPLAGKVFSIVTAKGATKLFANADTAIDFIRETCPNNPNRVITVTYGESPS</sequence>
<keyword evidence="2" id="KW-0614">Plasmid</keyword>
<evidence type="ECO:0000313" key="3">
    <source>
        <dbReference type="EMBL" id="ARO45167.1"/>
    </source>
</evidence>
<dbReference type="RefSeq" id="WP_074321326.1">
    <property type="nucleotide sequence ID" value="NZ_CP017011.1"/>
</dbReference>
<geneLocation type="plasmid" evidence="2">
    <name>pUR_RT652</name>
</geneLocation>
<organism evidence="2">
    <name type="scientific">Pseudomonas syringae pv. actinidiae</name>
    <dbReference type="NCBI Taxonomy" id="103796"/>
    <lineage>
        <taxon>Bacteria</taxon>
        <taxon>Pseudomonadati</taxon>
        <taxon>Pseudomonadota</taxon>
        <taxon>Gammaproteobacteria</taxon>
        <taxon>Pseudomonadales</taxon>
        <taxon>Pseudomonadaceae</taxon>
        <taxon>Pseudomonas</taxon>
        <taxon>Pseudomonas syringae</taxon>
    </lineage>
</organism>
<dbReference type="EMBL" id="KX009063">
    <property type="protein sequence ID" value="ARO45209.1"/>
    <property type="molecule type" value="Genomic_DNA"/>
</dbReference>
<evidence type="ECO:0000313" key="4">
    <source>
        <dbReference type="EMBL" id="ARO45209.1"/>
    </source>
</evidence>
<evidence type="ECO:0000313" key="2">
    <source>
        <dbReference type="EMBL" id="ARO45076.1"/>
    </source>
</evidence>
<geneLocation type="plasmid" evidence="4">
    <name>pPU_RT811</name>
</geneLocation>
<protein>
    <submittedName>
        <fullName evidence="2">Uncharacterized protein</fullName>
    </submittedName>
</protein>
<evidence type="ECO:0000313" key="1">
    <source>
        <dbReference type="EMBL" id="ARO44971.1"/>
    </source>
</evidence>